<reference evidence="2 3" key="1">
    <citation type="submission" date="2024-03" db="EMBL/GenBank/DDBJ databases">
        <title>Actinomycetospora sp. OC33-EN06, a novel actinomycete isolated from wild orchid (Aerides multiflora).</title>
        <authorList>
            <person name="Suriyachadkun C."/>
        </authorList>
    </citation>
    <scope>NUCLEOTIDE SEQUENCE [LARGE SCALE GENOMIC DNA]</scope>
    <source>
        <strain evidence="2 3">OC33-EN06</strain>
    </source>
</reference>
<dbReference type="Pfam" id="PF09844">
    <property type="entry name" value="DUF2071"/>
    <property type="match status" value="1"/>
</dbReference>
<dbReference type="InterPro" id="IPR023375">
    <property type="entry name" value="ADC_dom_sf"/>
</dbReference>
<evidence type="ECO:0000313" key="3">
    <source>
        <dbReference type="Proteomes" id="UP001370100"/>
    </source>
</evidence>
<dbReference type="EMBL" id="JBBEGL010000003">
    <property type="protein sequence ID" value="MEJ2887615.1"/>
    <property type="molecule type" value="Genomic_DNA"/>
</dbReference>
<dbReference type="PANTHER" id="PTHR39186">
    <property type="entry name" value="DUF2071 FAMILY PROTEIN"/>
    <property type="match status" value="1"/>
</dbReference>
<organism evidence="2 3">
    <name type="scientific">Actinomycetospora aeridis</name>
    <dbReference type="NCBI Taxonomy" id="3129231"/>
    <lineage>
        <taxon>Bacteria</taxon>
        <taxon>Bacillati</taxon>
        <taxon>Actinomycetota</taxon>
        <taxon>Actinomycetes</taxon>
        <taxon>Pseudonocardiales</taxon>
        <taxon>Pseudonocardiaceae</taxon>
        <taxon>Actinomycetospora</taxon>
    </lineage>
</organism>
<sequence>MVDLRAGEAHPVIQPVTREAPGYRGPTMMTQRWCDVAFLHWAVDPAEVAPLLPPGVRPDVHDGVTWVGLVPFRMVGAGVLRGPSVPWLGTFAETNVRLYTVDERGVRGIVFRSLDATRLAVVAGARVAFGLPYRWASMDVADENGERTYVTRRPHPSRVRVRVGATRDAGELEDFLTARWGLHERHLGGDWYVPNVHEPWPLHDAEILELDDALVAAAGFPDLADRPPDHVMWSPGVAVRFGFPRLRRGAVPSPTAGRRTRPRRRPGPGRPRRR</sequence>
<dbReference type="Gene3D" id="2.40.400.10">
    <property type="entry name" value="Acetoacetate decarboxylase-like"/>
    <property type="match status" value="1"/>
</dbReference>
<dbReference type="InterPro" id="IPR018644">
    <property type="entry name" value="DUF2071"/>
</dbReference>
<dbReference type="Proteomes" id="UP001370100">
    <property type="component" value="Unassembled WGS sequence"/>
</dbReference>
<protein>
    <submittedName>
        <fullName evidence="2">DUF2071 domain-containing protein</fullName>
    </submittedName>
</protein>
<evidence type="ECO:0000256" key="1">
    <source>
        <dbReference type="SAM" id="MobiDB-lite"/>
    </source>
</evidence>
<feature type="compositionally biased region" description="Basic residues" evidence="1">
    <location>
        <begin position="258"/>
        <end position="274"/>
    </location>
</feature>
<keyword evidence="3" id="KW-1185">Reference proteome</keyword>
<evidence type="ECO:0000313" key="2">
    <source>
        <dbReference type="EMBL" id="MEJ2887615.1"/>
    </source>
</evidence>
<dbReference type="SUPFAM" id="SSF160104">
    <property type="entry name" value="Acetoacetate decarboxylase-like"/>
    <property type="match status" value="1"/>
</dbReference>
<feature type="region of interest" description="Disordered" evidence="1">
    <location>
        <begin position="248"/>
        <end position="274"/>
    </location>
</feature>
<accession>A0ABU8N5E9</accession>
<gene>
    <name evidence="2" type="ORF">WCD41_14240</name>
</gene>
<dbReference type="PANTHER" id="PTHR39186:SF1">
    <property type="entry name" value="DUF2071 DOMAIN-CONTAINING PROTEIN"/>
    <property type="match status" value="1"/>
</dbReference>
<proteinExistence type="predicted"/>
<name>A0ABU8N5E9_9PSEU</name>
<comment type="caution">
    <text evidence="2">The sequence shown here is derived from an EMBL/GenBank/DDBJ whole genome shotgun (WGS) entry which is preliminary data.</text>
</comment>
<dbReference type="RefSeq" id="WP_337714066.1">
    <property type="nucleotide sequence ID" value="NZ_JBBEGL010000003.1"/>
</dbReference>